<dbReference type="NCBIfam" id="TIGR01188">
    <property type="entry name" value="drrA"/>
    <property type="match status" value="1"/>
</dbReference>
<keyword evidence="6" id="KW-1278">Translocase</keyword>
<evidence type="ECO:0000259" key="10">
    <source>
        <dbReference type="PROSITE" id="PS50893"/>
    </source>
</evidence>
<dbReference type="Proteomes" id="UP000256269">
    <property type="component" value="Unassembled WGS sequence"/>
</dbReference>
<keyword evidence="12" id="KW-1185">Reference proteome</keyword>
<reference evidence="11 12" key="1">
    <citation type="submission" date="2018-08" db="EMBL/GenBank/DDBJ databases">
        <title>Genomic Encyclopedia of Archaeal and Bacterial Type Strains, Phase II (KMG-II): from individual species to whole genera.</title>
        <authorList>
            <person name="Goeker M."/>
        </authorList>
    </citation>
    <scope>NUCLEOTIDE SEQUENCE [LARGE SCALE GENOMIC DNA]</scope>
    <source>
        <strain evidence="11 12">DSM 45791</strain>
    </source>
</reference>
<keyword evidence="5 11" id="KW-0067">ATP-binding</keyword>
<dbReference type="InterPro" id="IPR005894">
    <property type="entry name" value="DrrA"/>
</dbReference>
<gene>
    <name evidence="11" type="ORF">BCF44_109268</name>
</gene>
<dbReference type="InterPro" id="IPR003593">
    <property type="entry name" value="AAA+_ATPase"/>
</dbReference>
<evidence type="ECO:0000256" key="6">
    <source>
        <dbReference type="ARBA" id="ARBA00022967"/>
    </source>
</evidence>
<evidence type="ECO:0000256" key="8">
    <source>
        <dbReference type="ARBA" id="ARBA00023251"/>
    </source>
</evidence>
<protein>
    <submittedName>
        <fullName evidence="11">ABC-2 type transport system ATP-binding protein</fullName>
    </submittedName>
</protein>
<dbReference type="PANTHER" id="PTHR43582">
    <property type="entry name" value="LINEARMYCIN RESISTANCE ATP-BINDING PROTEIN LNRL"/>
    <property type="match status" value="1"/>
</dbReference>
<evidence type="ECO:0000313" key="11">
    <source>
        <dbReference type="EMBL" id="REH43725.1"/>
    </source>
</evidence>
<evidence type="ECO:0000256" key="9">
    <source>
        <dbReference type="ARBA" id="ARBA00049985"/>
    </source>
</evidence>
<dbReference type="InterPro" id="IPR003439">
    <property type="entry name" value="ABC_transporter-like_ATP-bd"/>
</dbReference>
<dbReference type="GO" id="GO:0005886">
    <property type="term" value="C:plasma membrane"/>
    <property type="evidence" value="ECO:0007669"/>
    <property type="project" value="UniProtKB-SubCell"/>
</dbReference>
<comment type="caution">
    <text evidence="11">The sequence shown here is derived from an EMBL/GenBank/DDBJ whole genome shotgun (WGS) entry which is preliminary data.</text>
</comment>
<accession>A0A3E0HFZ3</accession>
<dbReference type="GO" id="GO:0046677">
    <property type="term" value="P:response to antibiotic"/>
    <property type="evidence" value="ECO:0007669"/>
    <property type="project" value="UniProtKB-KW"/>
</dbReference>
<evidence type="ECO:0000256" key="1">
    <source>
        <dbReference type="ARBA" id="ARBA00004413"/>
    </source>
</evidence>
<dbReference type="PANTHER" id="PTHR43582:SF2">
    <property type="entry name" value="LINEARMYCIN RESISTANCE ATP-BINDING PROTEIN LNRL"/>
    <property type="match status" value="1"/>
</dbReference>
<feature type="domain" description="ABC transporter" evidence="10">
    <location>
        <begin position="20"/>
        <end position="252"/>
    </location>
</feature>
<keyword evidence="7" id="KW-0472">Membrane</keyword>
<name>A0A3E0HFZ3_9PSEU</name>
<keyword evidence="4" id="KW-0547">Nucleotide-binding</keyword>
<dbReference type="SMART" id="SM00382">
    <property type="entry name" value="AAA"/>
    <property type="match status" value="1"/>
</dbReference>
<dbReference type="SUPFAM" id="SSF52540">
    <property type="entry name" value="P-loop containing nucleoside triphosphate hydrolases"/>
    <property type="match status" value="1"/>
</dbReference>
<dbReference type="RefSeq" id="WP_246015579.1">
    <property type="nucleotide sequence ID" value="NZ_CP144375.1"/>
</dbReference>
<evidence type="ECO:0000313" key="12">
    <source>
        <dbReference type="Proteomes" id="UP000256269"/>
    </source>
</evidence>
<sequence>MTQAEAAVAVRDTAAARPAIEVAGLVKTYGRDVRALDGLSFAAEPGKVFGLLGPNGAGKSTTVKILTTLSIPDSGTARVAGFDVLAEASEVRRAIGVVAQRTAVDQMATGIENLAMMARIHGLRGRELRTRVDEQVERFGLGEKAKLTPYNYSGGQRRRLDLAMGLVHRPRVLFLDEPTTGLDPEARIGLWDEIRTLTREDGLTVLLTTHYLEEADLLANQLAIVDRGRVVASGTPAELKGELRGDAVHIGLDSAEAAVRAAAQLADEDVWDVQAEDAVVHLRTADGARALPRLLSTVDGVVSATVNRPSLDDVYLRHTGRAFRRGNAEGEAS</sequence>
<dbReference type="InterPro" id="IPR017871">
    <property type="entry name" value="ABC_transporter-like_CS"/>
</dbReference>
<evidence type="ECO:0000256" key="4">
    <source>
        <dbReference type="ARBA" id="ARBA00022741"/>
    </source>
</evidence>
<dbReference type="GO" id="GO:0043215">
    <property type="term" value="P:daunorubicin transport"/>
    <property type="evidence" value="ECO:0007669"/>
    <property type="project" value="InterPro"/>
</dbReference>
<evidence type="ECO:0000256" key="3">
    <source>
        <dbReference type="ARBA" id="ARBA00022475"/>
    </source>
</evidence>
<dbReference type="Gene3D" id="3.40.50.300">
    <property type="entry name" value="P-loop containing nucleotide triphosphate hydrolases"/>
    <property type="match status" value="1"/>
</dbReference>
<dbReference type="GO" id="GO:0016887">
    <property type="term" value="F:ATP hydrolysis activity"/>
    <property type="evidence" value="ECO:0007669"/>
    <property type="project" value="InterPro"/>
</dbReference>
<evidence type="ECO:0000256" key="2">
    <source>
        <dbReference type="ARBA" id="ARBA00022448"/>
    </source>
</evidence>
<evidence type="ECO:0000256" key="5">
    <source>
        <dbReference type="ARBA" id="ARBA00022840"/>
    </source>
</evidence>
<keyword evidence="3" id="KW-1003">Cell membrane</keyword>
<dbReference type="AlphaFoldDB" id="A0A3E0HFZ3"/>
<keyword evidence="8" id="KW-0046">Antibiotic resistance</keyword>
<dbReference type="PROSITE" id="PS00211">
    <property type="entry name" value="ABC_TRANSPORTER_1"/>
    <property type="match status" value="1"/>
</dbReference>
<dbReference type="InterPro" id="IPR027417">
    <property type="entry name" value="P-loop_NTPase"/>
</dbReference>
<evidence type="ECO:0000256" key="7">
    <source>
        <dbReference type="ARBA" id="ARBA00023136"/>
    </source>
</evidence>
<proteinExistence type="inferred from homology"/>
<dbReference type="Pfam" id="PF00005">
    <property type="entry name" value="ABC_tran"/>
    <property type="match status" value="1"/>
</dbReference>
<dbReference type="GO" id="GO:1900753">
    <property type="term" value="P:doxorubicin transport"/>
    <property type="evidence" value="ECO:0007669"/>
    <property type="project" value="InterPro"/>
</dbReference>
<organism evidence="11 12">
    <name type="scientific">Kutzneria buriramensis</name>
    <dbReference type="NCBI Taxonomy" id="1045776"/>
    <lineage>
        <taxon>Bacteria</taxon>
        <taxon>Bacillati</taxon>
        <taxon>Actinomycetota</taxon>
        <taxon>Actinomycetes</taxon>
        <taxon>Pseudonocardiales</taxon>
        <taxon>Pseudonocardiaceae</taxon>
        <taxon>Kutzneria</taxon>
    </lineage>
</organism>
<dbReference type="FunFam" id="3.40.50.300:FF:000589">
    <property type="entry name" value="ABC transporter, ATP-binding subunit"/>
    <property type="match status" value="1"/>
</dbReference>
<dbReference type="GO" id="GO:0005524">
    <property type="term" value="F:ATP binding"/>
    <property type="evidence" value="ECO:0007669"/>
    <property type="project" value="UniProtKB-KW"/>
</dbReference>
<dbReference type="EMBL" id="QUNO01000009">
    <property type="protein sequence ID" value="REH43725.1"/>
    <property type="molecule type" value="Genomic_DNA"/>
</dbReference>
<comment type="similarity">
    <text evidence="9">Belongs to the ABC transporter superfamily. Drug exporter-1 (DrugE1) (TC 3.A.1.105) family.</text>
</comment>
<comment type="subcellular location">
    <subcellularLocation>
        <location evidence="1">Cell membrane</location>
        <topology evidence="1">Peripheral membrane protein</topology>
        <orientation evidence="1">Cytoplasmic side</orientation>
    </subcellularLocation>
</comment>
<keyword evidence="2" id="KW-0813">Transport</keyword>
<dbReference type="PROSITE" id="PS50893">
    <property type="entry name" value="ABC_TRANSPORTER_2"/>
    <property type="match status" value="1"/>
</dbReference>